<evidence type="ECO:0008006" key="5">
    <source>
        <dbReference type="Google" id="ProtNLM"/>
    </source>
</evidence>
<proteinExistence type="predicted"/>
<dbReference type="EMBL" id="BAAADV010000006">
    <property type="protein sequence ID" value="GAA0676536.1"/>
    <property type="molecule type" value="Genomic_DNA"/>
</dbReference>
<evidence type="ECO:0000256" key="2">
    <source>
        <dbReference type="SAM" id="Phobius"/>
    </source>
</evidence>
<accession>A0AAV3TBN3</accession>
<sequence>MKAGRTLLAMLLVASLVAAVAQPPGARSAEEPRQTAVADHHETTSYVVEQNGVCRPIEPFGSGGTVASFYDYRSNVTTGLDSQPGRSSYGTESFQSANGSVLFLHEGSDGLSLGVVHGQINGSDDDGQTNGSGGRATMEFVGLPADAEWAVRDDAAGRADNFTRGPGWARGAWSWRAGRTDGGAINGGLDGRFAVTIDPAFGVDRGVESLAVASSDGFSANRTSLPSLDAPITIRTGTCDGASVSYDRTGDGIEASVTGARADHPVALTPPAGPSDNVTFERVSVEVANGSFALGFGGADSGVPPQGVDGADPLTALSMSGDLPDGSNASVTFSVSKAAFDPSARDDTAVVLYERAGEWRPVATELIEETSDVYRFRANVSAFADLAVAPRQSLEIVGVNLSETRISEGETVDVRVTVANDGQFDGERTIPLRVFGERVDARVVSAAPGENRAIEYEQQFAAPGNYTVEVQDERATVTVEARPDGEPNGTDPGDGPEDNGDDALPGFGPAIAVAALSVLAAVSIARRRIRG</sequence>
<dbReference type="InterPro" id="IPR013783">
    <property type="entry name" value="Ig-like_fold"/>
</dbReference>
<evidence type="ECO:0000313" key="4">
    <source>
        <dbReference type="Proteomes" id="UP001500420"/>
    </source>
</evidence>
<evidence type="ECO:0000313" key="3">
    <source>
        <dbReference type="EMBL" id="GAA0676536.1"/>
    </source>
</evidence>
<name>A0AAV3TBN3_9EURY</name>
<dbReference type="Gene3D" id="2.60.40.10">
    <property type="entry name" value="Immunoglobulins"/>
    <property type="match status" value="1"/>
</dbReference>
<gene>
    <name evidence="3" type="ORF">GCM10009020_25430</name>
</gene>
<keyword evidence="2" id="KW-1133">Transmembrane helix</keyword>
<keyword evidence="2" id="KW-0812">Transmembrane</keyword>
<dbReference type="AlphaFoldDB" id="A0AAV3TBN3"/>
<protein>
    <recommendedName>
        <fullName evidence="5">CARDB domain-containing protein</fullName>
    </recommendedName>
</protein>
<feature type="region of interest" description="Disordered" evidence="1">
    <location>
        <begin position="480"/>
        <end position="506"/>
    </location>
</feature>
<comment type="caution">
    <text evidence="3">The sequence shown here is derived from an EMBL/GenBank/DDBJ whole genome shotgun (WGS) entry which is preliminary data.</text>
</comment>
<dbReference type="RefSeq" id="WP_343774415.1">
    <property type="nucleotide sequence ID" value="NZ_BAAADV010000006.1"/>
</dbReference>
<keyword evidence="2" id="KW-0472">Membrane</keyword>
<organism evidence="3 4">
    <name type="scientific">Natronoarchaeum mannanilyticum</name>
    <dbReference type="NCBI Taxonomy" id="926360"/>
    <lineage>
        <taxon>Archaea</taxon>
        <taxon>Methanobacteriati</taxon>
        <taxon>Methanobacteriota</taxon>
        <taxon>Stenosarchaea group</taxon>
        <taxon>Halobacteria</taxon>
        <taxon>Halobacteriales</taxon>
        <taxon>Natronoarchaeaceae</taxon>
    </lineage>
</organism>
<keyword evidence="4" id="KW-1185">Reference proteome</keyword>
<feature type="transmembrane region" description="Helical" evidence="2">
    <location>
        <begin position="506"/>
        <end position="525"/>
    </location>
</feature>
<dbReference type="Proteomes" id="UP001500420">
    <property type="component" value="Unassembled WGS sequence"/>
</dbReference>
<evidence type="ECO:0000256" key="1">
    <source>
        <dbReference type="SAM" id="MobiDB-lite"/>
    </source>
</evidence>
<reference evidence="3 4" key="1">
    <citation type="journal article" date="2019" name="Int. J. Syst. Evol. Microbiol.">
        <title>The Global Catalogue of Microorganisms (GCM) 10K type strain sequencing project: providing services to taxonomists for standard genome sequencing and annotation.</title>
        <authorList>
            <consortium name="The Broad Institute Genomics Platform"/>
            <consortium name="The Broad Institute Genome Sequencing Center for Infectious Disease"/>
            <person name="Wu L."/>
            <person name="Ma J."/>
        </authorList>
    </citation>
    <scope>NUCLEOTIDE SEQUENCE [LARGE SCALE GENOMIC DNA]</scope>
    <source>
        <strain evidence="3 4">JCM 16328</strain>
    </source>
</reference>